<dbReference type="OrthoDB" id="948250at2"/>
<dbReference type="PANTHER" id="PTHR43617:SF22">
    <property type="entry name" value="L-AMINO ACID N-ACETYLTRANSFERASE AAAT"/>
    <property type="match status" value="1"/>
</dbReference>
<dbReference type="InterPro" id="IPR016181">
    <property type="entry name" value="Acyl_CoA_acyltransferase"/>
</dbReference>
<evidence type="ECO:0000313" key="5">
    <source>
        <dbReference type="Proteomes" id="UP000245488"/>
    </source>
</evidence>
<evidence type="ECO:0000259" key="1">
    <source>
        <dbReference type="PROSITE" id="PS51186"/>
    </source>
</evidence>
<dbReference type="PANTHER" id="PTHR43617">
    <property type="entry name" value="L-AMINO ACID N-ACETYLTRANSFERASE"/>
    <property type="match status" value="1"/>
</dbReference>
<keyword evidence="3" id="KW-0808">Transferase</keyword>
<evidence type="ECO:0000313" key="4">
    <source>
        <dbReference type="Proteomes" id="UP000182584"/>
    </source>
</evidence>
<evidence type="ECO:0000313" key="2">
    <source>
        <dbReference type="EMBL" id="PWT26831.1"/>
    </source>
</evidence>
<reference evidence="2 5" key="2">
    <citation type="submission" date="2017-09" db="EMBL/GenBank/DDBJ databases">
        <title>High-quality draft genome sequence of Butyrivibrio fibrisolvens INBov1, isolated from cow rumen.</title>
        <authorList>
            <person name="Rodriguez Hernaez J."/>
            <person name="Rivarola M."/>
            <person name="Paniego N."/>
            <person name="Cravero S."/>
            <person name="Ceron Cucchi M."/>
            <person name="Martinez M.C."/>
        </authorList>
    </citation>
    <scope>NUCLEOTIDE SEQUENCE [LARGE SCALE GENOMIC DNA]</scope>
    <source>
        <strain evidence="2 5">INBov1</strain>
    </source>
</reference>
<dbReference type="PROSITE" id="PS51186">
    <property type="entry name" value="GNAT"/>
    <property type="match status" value="1"/>
</dbReference>
<keyword evidence="5" id="KW-1185">Reference proteome</keyword>
<dbReference type="eggNOG" id="COG1247">
    <property type="taxonomic scope" value="Bacteria"/>
</dbReference>
<reference evidence="3 4" key="1">
    <citation type="submission" date="2016-10" db="EMBL/GenBank/DDBJ databases">
        <authorList>
            <person name="de Groot N.N."/>
        </authorList>
    </citation>
    <scope>NUCLEOTIDE SEQUENCE [LARGE SCALE GENOMIC DNA]</scope>
    <source>
        <strain evidence="3 4">AR40</strain>
    </source>
</reference>
<dbReference type="AlphaFoldDB" id="A0A1H9P3S8"/>
<protein>
    <submittedName>
        <fullName evidence="3">Acetyltransferase (GNAT) family protein</fullName>
    </submittedName>
    <submittedName>
        <fullName evidence="2">N-acetyltransferase</fullName>
    </submittedName>
</protein>
<dbReference type="Proteomes" id="UP000245488">
    <property type="component" value="Chromosome"/>
</dbReference>
<gene>
    <name evidence="2" type="ORF">CPT75_06785</name>
    <name evidence="3" type="ORF">SAMN04487884_105128</name>
</gene>
<dbReference type="GO" id="GO:0016747">
    <property type="term" value="F:acyltransferase activity, transferring groups other than amino-acyl groups"/>
    <property type="evidence" value="ECO:0007669"/>
    <property type="project" value="InterPro"/>
</dbReference>
<dbReference type="RefSeq" id="WP_027206857.1">
    <property type="nucleotide sequence ID" value="NZ_CM009896.1"/>
</dbReference>
<dbReference type="InterPro" id="IPR050276">
    <property type="entry name" value="MshD_Acetyltransferase"/>
</dbReference>
<dbReference type="Pfam" id="PF00583">
    <property type="entry name" value="Acetyltransf_1"/>
    <property type="match status" value="1"/>
</dbReference>
<dbReference type="Gene3D" id="3.40.630.30">
    <property type="match status" value="1"/>
</dbReference>
<evidence type="ECO:0000313" key="3">
    <source>
        <dbReference type="EMBL" id="SER42832.1"/>
    </source>
</evidence>
<feature type="domain" description="N-acetyltransferase" evidence="1">
    <location>
        <begin position="30"/>
        <end position="183"/>
    </location>
</feature>
<dbReference type="InterPro" id="IPR000182">
    <property type="entry name" value="GNAT_dom"/>
</dbReference>
<name>A0A1H9P3S8_BUTFI</name>
<dbReference type="EMBL" id="NXNG01000001">
    <property type="protein sequence ID" value="PWT26831.1"/>
    <property type="molecule type" value="Genomic_DNA"/>
</dbReference>
<proteinExistence type="predicted"/>
<dbReference type="SUPFAM" id="SSF55729">
    <property type="entry name" value="Acyl-CoA N-acyltransferases (Nat)"/>
    <property type="match status" value="1"/>
</dbReference>
<sequence length="185" mass="21123">MRIKEQQYQLPNGEIAIIKSAGPEDAMQIKTHRELTSSETHFMAREPEDGQMNLERITEILKGVSESDRDFMVTAYVDGKVVGDLGVTLVRPHVKYLHRGYLGMSIRQTYTGMGLGSFMMKTALEQAKENGFEQVELGVFADNDRARHLYKKYGFKEYGVNPRAFKLKDGTYIDEIIMANIFDEE</sequence>
<accession>A0A1H9P3S8</accession>
<organism evidence="3 4">
    <name type="scientific">Butyrivibrio fibrisolvens</name>
    <dbReference type="NCBI Taxonomy" id="831"/>
    <lineage>
        <taxon>Bacteria</taxon>
        <taxon>Bacillati</taxon>
        <taxon>Bacillota</taxon>
        <taxon>Clostridia</taxon>
        <taxon>Lachnospirales</taxon>
        <taxon>Lachnospiraceae</taxon>
        <taxon>Butyrivibrio</taxon>
    </lineage>
</organism>
<dbReference type="EMBL" id="FOGJ01000005">
    <property type="protein sequence ID" value="SER42832.1"/>
    <property type="molecule type" value="Genomic_DNA"/>
</dbReference>
<dbReference type="Proteomes" id="UP000182584">
    <property type="component" value="Unassembled WGS sequence"/>
</dbReference>
<dbReference type="CDD" id="cd04301">
    <property type="entry name" value="NAT_SF"/>
    <property type="match status" value="1"/>
</dbReference>